<dbReference type="InterPro" id="IPR013783">
    <property type="entry name" value="Ig-like_fold"/>
</dbReference>
<dbReference type="SUPFAM" id="SSF49265">
    <property type="entry name" value="Fibronectin type III"/>
    <property type="match status" value="2"/>
</dbReference>
<dbReference type="EMBL" id="JAVRBG010000004">
    <property type="protein sequence ID" value="MDT0294109.1"/>
    <property type="molecule type" value="Genomic_DNA"/>
</dbReference>
<dbReference type="CDD" id="cd00063">
    <property type="entry name" value="FN3"/>
    <property type="match status" value="1"/>
</dbReference>
<dbReference type="Proteomes" id="UP001182991">
    <property type="component" value="Unassembled WGS sequence"/>
</dbReference>
<evidence type="ECO:0000256" key="1">
    <source>
        <dbReference type="ARBA" id="ARBA00022729"/>
    </source>
</evidence>
<evidence type="ECO:0000259" key="2">
    <source>
        <dbReference type="PROSITE" id="PS50853"/>
    </source>
</evidence>
<gene>
    <name evidence="3" type="ORF">RLT85_05635</name>
</gene>
<accession>A0ABU2KHE3</accession>
<name>A0ABU2KHE3_9FLAO</name>
<dbReference type="InterPro" id="IPR011635">
    <property type="entry name" value="CARDB"/>
</dbReference>
<dbReference type="RefSeq" id="WP_311401058.1">
    <property type="nucleotide sequence ID" value="NZ_JAVRBG010000004.1"/>
</dbReference>
<dbReference type="InterPro" id="IPR003961">
    <property type="entry name" value="FN3_dom"/>
</dbReference>
<dbReference type="Gene3D" id="2.60.40.10">
    <property type="entry name" value="Immunoglobulins"/>
    <property type="match status" value="8"/>
</dbReference>
<dbReference type="InterPro" id="IPR036116">
    <property type="entry name" value="FN3_sf"/>
</dbReference>
<proteinExistence type="predicted"/>
<sequence>MNTKTTTSFNINWTNGDGANRILIARANEPVNTEPQDLESYSSNSSGYGSSYYEIGTGNYVLYAGSGNSDNVTNLEPGTNYHFALFEYNGNSGKSYLRPAYTFEAETFGATPTTQVSNINFANIGATSMHVNFTRGNGSSRLVIAKKGAAVDVQPSDNTNYSADAIFGDGQEIGSDNFVVYNGTDEEFQLSNLDETSEYHFAFFEYAINDNDELYLIPGATASQATPAPPTVIPNDFSYTRPCDSDLVLSWTSGNGQGRLVILSEVPLNATPTNSTNYTANFGYGMGDAIGNGYVVYNAAGNLVPPNLLQASTDYYVNIYEYNGTKIDPIFNMMPLEGFIGDITAPSAVCQDIQIVLDAVGNATITAEDIGTIPTGDCGTVTGEIDIDSLDCSNLGSNTVTLTLTDSDGNTSSCTSSVTVVDETAPNVITKDISVQLDLDGTVTIAEDAVNDGSTDACGSLIFATDMTTFNSGDLGENTVTLTVTDGSGNFDSATAVVTVLDIAAPANDDLCDAIFLNVGTISAGNNFTNVGATAQANEINGSCWSGIGNPQTVWFSFESPSSGNVTLSTDIAGGTLNDTHITIYEAPADCSDLSSLGNEIACNEDEGTSVKAVASMTGLTVGNMYYVQIDGNGAQTGTFGVQITDEGCLNPSGVSVDVVADTSANISWIAGGSENNWIVKYSDIAGFDPETEGSSEAVDSSPNTQLNGLNPNTAYEIYVKADCGSGAESDLVGPVEFTTGCLGSPSLSFLGTGAYQTSIISPAQGTPETTYEFKIVYTNEAGVLPPYGFPRVLLDYEGNGSFTNNNDRAVILSAEDPNDTNTIDGKIYYGSISQLPSGSNWQAWVQVQASGCTTEIGPFDAPDVLIAPDLEIFANDIVFDNPNPEVSSALQITASIHNNSDLPAENFVAHLKNQFDTNAVYPDITIDYLGPQESTNVVWNITTPAIESWNPMEVFIDYTDVIAESNELNNRALRPFTNGDFNLPGAINVQATVSPSVVQLPSGTDKVFISGHAYYTDTAVVLQDSTVAGATVSFVNPITGNQVQTHTNANGYFSFKTYHGSQPGPYTAIVEVTDYTLTGETPVNWELIQGPCVTNLRAKITPSYKSILEGESVSADIVVSNIGCEAVTVETLLEINQTGGLPLIGNMTIPPLEPGESYIHNFTAQFDTVGTYYITGHADANNVVQESSENNNLGNMTIKVNPPFPDIIPAGSGSLGSQYLCNASGSQSFGIRNIGHVPTGEFKNIIEVYFEGSLEETYTETVQNINPGQSAYVSIPFEYQQTGNYSFVLTCDVPDLPDYPIDRVTEISETNNIGNYSINIFECRPDLKVSSCDLVVNPVDLQVPGTVNYTAQVRNGGNGIALAPVEFEFTLSNGEVYPLIHNQDILPGEMVSFTTSAAAVNSGIATLTATVDPNNLIDDNNLNNNSSTEELCWEFEPVSRCGYDFWNGTYHENESAQLAVGVRVKHLYQASEVKVRFEVTGPGITGWALLGDAAVQNVSNCNGCPYSAVLPTPFVFNQTGVYTFRMTSDPDNEYQECNEGNNVLIKEVTVANKPDMRIESEYINPTLLNPDPGQSIFFHVSYENIGYSNINDEMDLKLIINNDEHAIVNNVTGLIKNSTTTIAIPIPYSSEIEGLHVARAIIDSNQEVNDANRSNNEATRSFVVGAAANLHFDDFTASNETPEVGETINIEAQIVNNGELDVDADVLFSYVSAVGDTIPIGTKPVSVNIENNPLNPLTSGITQNALNGSNQTISLPWTVAESPVKIVGEIINSSELEFDYTDNFASTQLNNFKVTLDATLACEGLNLGTLTVLATNGTAPYTYSWSNGSMGEVLEAQSGTYGVIVVDATGKEAVAVGTIEEDPDCAASQCSLSAVDFNVPTNCDPVTNMYSTTVVVAYENEPTQGSITVNGIDYPITGSPQSFDVDFESGAVTYNVSFTEDTACSLMIATGVTLVECGLEGYNYLNDTDTWTPGNPNTDVNFTPSDNITVLEGTASFTEAIEVNNITVNNGATLNVENVLTINGDITNNGDMVFKSTATQNGELAAVPVTSSISGEFTVERYMSSHRAYRFVSSPVTTSTSIHANWQEGATSATDNPNPGYGTHITGTTADQQDGFDATATGNSSLYTLDATNQVFVAATNTNVQTITAGEGHLIFVRGDRSIDLSSNTSVGETRLRTRGALHTGDMTQTNNLTNVENEFNLIANPYPSAIDINQVIANSQNLNPNYYYVYDPTLGANGAYVTVDLSTGGNSSGSEANQYVQSGQAVQIATDSNETTSVSFSEADKVPGEHTSTFRAENLMVNNAHIIGQLYTTENYVAGNKLHDSFALLFSSEYDNVQNNKDAIKAFNFTENLGIGILDEVYSIERREMPVDEEQIDLFANNYQHQDYMLVIETANLGETTAYFVDSFTEEEVALVEGENLINFSIDQDAEASKATDRFYIRFNEQALITDSSSLDHSLQLFPNPTNTKNGFFLSSSLWKDQQVSINIRDLLGREVYSTQEVFTNGKIHVKPGNSLGNGTYFVEVKQGDQRIIKRFIIK</sequence>
<dbReference type="InterPro" id="IPR025667">
    <property type="entry name" value="SprB_repeat"/>
</dbReference>
<keyword evidence="4" id="KW-1185">Reference proteome</keyword>
<dbReference type="SMART" id="SM00060">
    <property type="entry name" value="FN3"/>
    <property type="match status" value="3"/>
</dbReference>
<keyword evidence="1" id="KW-0732">Signal</keyword>
<protein>
    <submittedName>
        <fullName evidence="3">CARDB domain-containing protein</fullName>
    </submittedName>
</protein>
<dbReference type="InterPro" id="IPR026444">
    <property type="entry name" value="Secre_tail"/>
</dbReference>
<organism evidence="3 4">
    <name type="scientific">Mesonia ostreae</name>
    <dbReference type="NCBI Taxonomy" id="861110"/>
    <lineage>
        <taxon>Bacteria</taxon>
        <taxon>Pseudomonadati</taxon>
        <taxon>Bacteroidota</taxon>
        <taxon>Flavobacteriia</taxon>
        <taxon>Flavobacteriales</taxon>
        <taxon>Flavobacteriaceae</taxon>
        <taxon>Mesonia</taxon>
    </lineage>
</organism>
<evidence type="ECO:0000313" key="3">
    <source>
        <dbReference type="EMBL" id="MDT0294109.1"/>
    </source>
</evidence>
<feature type="domain" description="Fibronectin type-III" evidence="2">
    <location>
        <begin position="651"/>
        <end position="743"/>
    </location>
</feature>
<comment type="caution">
    <text evidence="3">The sequence shown here is derived from an EMBL/GenBank/DDBJ whole genome shotgun (WGS) entry which is preliminary data.</text>
</comment>
<evidence type="ECO:0000313" key="4">
    <source>
        <dbReference type="Proteomes" id="UP001182991"/>
    </source>
</evidence>
<dbReference type="PROSITE" id="PS50853">
    <property type="entry name" value="FN3"/>
    <property type="match status" value="1"/>
</dbReference>
<dbReference type="Pfam" id="PF00041">
    <property type="entry name" value="fn3"/>
    <property type="match status" value="1"/>
</dbReference>
<dbReference type="NCBIfam" id="TIGR04183">
    <property type="entry name" value="Por_Secre_tail"/>
    <property type="match status" value="1"/>
</dbReference>
<reference evidence="4" key="1">
    <citation type="submission" date="2023-07" db="EMBL/GenBank/DDBJ databases">
        <title>Isolating and identifying novel microbial strains from the Mariana Trench.</title>
        <authorList>
            <person name="Fu H."/>
        </authorList>
    </citation>
    <scope>NUCLEOTIDE SEQUENCE [LARGE SCALE GENOMIC DNA]</scope>
    <source>
        <strain evidence="4">T-y2</strain>
    </source>
</reference>
<dbReference type="Pfam" id="PF13573">
    <property type="entry name" value="SprB"/>
    <property type="match status" value="1"/>
</dbReference>
<dbReference type="Pfam" id="PF07705">
    <property type="entry name" value="CARDB"/>
    <property type="match status" value="4"/>
</dbReference>
<dbReference type="Pfam" id="PF18962">
    <property type="entry name" value="Por_Secre_tail"/>
    <property type="match status" value="1"/>
</dbReference>